<evidence type="ECO:0000256" key="4">
    <source>
        <dbReference type="ARBA" id="ARBA00022806"/>
    </source>
</evidence>
<feature type="domain" description="DEAD-box RNA helicase Q" evidence="9">
    <location>
        <begin position="35"/>
        <end position="63"/>
    </location>
</feature>
<keyword evidence="3" id="KW-0378">Hydrolase</keyword>
<dbReference type="SUPFAM" id="SSF52540">
    <property type="entry name" value="P-loop containing nucleoside triphosphate hydrolases"/>
    <property type="match status" value="1"/>
</dbReference>
<feature type="short sequence motif" description="Q motif" evidence="7">
    <location>
        <begin position="35"/>
        <end position="63"/>
    </location>
</feature>
<dbReference type="GO" id="GO:0003724">
    <property type="term" value="F:RNA helicase activity"/>
    <property type="evidence" value="ECO:0007669"/>
    <property type="project" value="UniProtKB-EC"/>
</dbReference>
<dbReference type="PROSITE" id="PS51192">
    <property type="entry name" value="HELICASE_ATP_BIND_1"/>
    <property type="match status" value="1"/>
</dbReference>
<dbReference type="Pfam" id="PF00270">
    <property type="entry name" value="DEAD"/>
    <property type="match status" value="1"/>
</dbReference>
<evidence type="ECO:0000256" key="5">
    <source>
        <dbReference type="ARBA" id="ARBA00022840"/>
    </source>
</evidence>
<keyword evidence="2" id="KW-0547">Nucleotide-binding</keyword>
<protein>
    <recommendedName>
        <fullName evidence="1">RNA helicase</fullName>
        <ecNumber evidence="1">3.6.4.13</ecNumber>
    </recommendedName>
</protein>
<evidence type="ECO:0000259" key="9">
    <source>
        <dbReference type="PROSITE" id="PS51195"/>
    </source>
</evidence>
<dbReference type="PANTHER" id="PTHR47960">
    <property type="entry name" value="DEAD-BOX ATP-DEPENDENT RNA HELICASE 50"/>
    <property type="match status" value="1"/>
</dbReference>
<dbReference type="InterPro" id="IPR014014">
    <property type="entry name" value="RNA_helicase_DEAD_Q_motif"/>
</dbReference>
<dbReference type="InterPro" id="IPR011545">
    <property type="entry name" value="DEAD/DEAH_box_helicase_dom"/>
</dbReference>
<keyword evidence="4" id="KW-0347">Helicase</keyword>
<proteinExistence type="predicted"/>
<evidence type="ECO:0000256" key="2">
    <source>
        <dbReference type="ARBA" id="ARBA00022741"/>
    </source>
</evidence>
<dbReference type="Gene3D" id="3.40.50.300">
    <property type="entry name" value="P-loop containing nucleotide triphosphate hydrolases"/>
    <property type="match status" value="1"/>
</dbReference>
<feature type="domain" description="Helicase ATP-binding" evidence="8">
    <location>
        <begin position="66"/>
        <end position="239"/>
    </location>
</feature>
<dbReference type="EMBL" id="CM032185">
    <property type="protein sequence ID" value="KAG7093149.1"/>
    <property type="molecule type" value="Genomic_DNA"/>
</dbReference>
<gene>
    <name evidence="10" type="ORF">E1B28_009432</name>
</gene>
<dbReference type="AlphaFoldDB" id="A0A9P7S0I4"/>
<comment type="catalytic activity">
    <reaction evidence="6">
        <text>ATP + H2O = ADP + phosphate + H(+)</text>
        <dbReference type="Rhea" id="RHEA:13065"/>
        <dbReference type="ChEBI" id="CHEBI:15377"/>
        <dbReference type="ChEBI" id="CHEBI:15378"/>
        <dbReference type="ChEBI" id="CHEBI:30616"/>
        <dbReference type="ChEBI" id="CHEBI:43474"/>
        <dbReference type="ChEBI" id="CHEBI:456216"/>
        <dbReference type="EC" id="3.6.4.13"/>
    </reaction>
</comment>
<dbReference type="GO" id="GO:0003676">
    <property type="term" value="F:nucleic acid binding"/>
    <property type="evidence" value="ECO:0007669"/>
    <property type="project" value="InterPro"/>
</dbReference>
<dbReference type="KEGG" id="more:E1B28_009432"/>
<dbReference type="GO" id="GO:0005524">
    <property type="term" value="F:ATP binding"/>
    <property type="evidence" value="ECO:0007669"/>
    <property type="project" value="UniProtKB-KW"/>
</dbReference>
<dbReference type="GeneID" id="66078508"/>
<accession>A0A9P7S0I4</accession>
<keyword evidence="5" id="KW-0067">ATP-binding</keyword>
<evidence type="ECO:0000313" key="11">
    <source>
        <dbReference type="Proteomes" id="UP001049176"/>
    </source>
</evidence>
<sequence>MSENESDDCRFEESEVEVIKEGNRAELNGASGFVDSFEDMNLKPEILCGIYAYGFKRPSLIHQRVVPPVINDRNLIARVQAGVERTTAFVIPIFQKLDISAQSTQALIILPNRFRIRKVQEVIVGLGNDFMNVVSLAFVGNGDLREQFAKLREGVHVVIATPGRIWDLMNRRVLNMDAIKIVCIDELDDILIHDFKEPLCEVLERLPKDPVTQLVFFSHTTPTEVLELVYKFMEDPIMVDVKINEIDGDEERGD</sequence>
<evidence type="ECO:0000259" key="8">
    <source>
        <dbReference type="PROSITE" id="PS51192"/>
    </source>
</evidence>
<dbReference type="GO" id="GO:0016787">
    <property type="term" value="F:hydrolase activity"/>
    <property type="evidence" value="ECO:0007669"/>
    <property type="project" value="UniProtKB-KW"/>
</dbReference>
<dbReference type="EC" id="3.6.4.13" evidence="1"/>
<dbReference type="PROSITE" id="PS51195">
    <property type="entry name" value="Q_MOTIF"/>
    <property type="match status" value="1"/>
</dbReference>
<dbReference type="Proteomes" id="UP001049176">
    <property type="component" value="Chromosome 5"/>
</dbReference>
<comment type="caution">
    <text evidence="10">The sequence shown here is derived from an EMBL/GenBank/DDBJ whole genome shotgun (WGS) entry which is preliminary data.</text>
</comment>
<dbReference type="InterPro" id="IPR027417">
    <property type="entry name" value="P-loop_NTPase"/>
</dbReference>
<evidence type="ECO:0000256" key="1">
    <source>
        <dbReference type="ARBA" id="ARBA00012552"/>
    </source>
</evidence>
<organism evidence="10 11">
    <name type="scientific">Marasmius oreades</name>
    <name type="common">fairy-ring Marasmius</name>
    <dbReference type="NCBI Taxonomy" id="181124"/>
    <lineage>
        <taxon>Eukaryota</taxon>
        <taxon>Fungi</taxon>
        <taxon>Dikarya</taxon>
        <taxon>Basidiomycota</taxon>
        <taxon>Agaricomycotina</taxon>
        <taxon>Agaricomycetes</taxon>
        <taxon>Agaricomycetidae</taxon>
        <taxon>Agaricales</taxon>
        <taxon>Marasmiineae</taxon>
        <taxon>Marasmiaceae</taxon>
        <taxon>Marasmius</taxon>
    </lineage>
</organism>
<dbReference type="OrthoDB" id="10265785at2759"/>
<evidence type="ECO:0000256" key="7">
    <source>
        <dbReference type="PROSITE-ProRule" id="PRU00552"/>
    </source>
</evidence>
<evidence type="ECO:0000313" key="10">
    <source>
        <dbReference type="EMBL" id="KAG7093149.1"/>
    </source>
</evidence>
<evidence type="ECO:0000256" key="6">
    <source>
        <dbReference type="ARBA" id="ARBA00047984"/>
    </source>
</evidence>
<keyword evidence="11" id="KW-1185">Reference proteome</keyword>
<dbReference type="RefSeq" id="XP_043009619.1">
    <property type="nucleotide sequence ID" value="XM_043154328.1"/>
</dbReference>
<dbReference type="InterPro" id="IPR014001">
    <property type="entry name" value="Helicase_ATP-bd"/>
</dbReference>
<dbReference type="SMART" id="SM00487">
    <property type="entry name" value="DEXDc"/>
    <property type="match status" value="1"/>
</dbReference>
<reference evidence="10" key="1">
    <citation type="journal article" date="2021" name="Genome Biol. Evol.">
        <title>The assembled and annotated genome of the fairy-ring fungus Marasmius oreades.</title>
        <authorList>
            <person name="Hiltunen M."/>
            <person name="Ament-Velasquez S.L."/>
            <person name="Johannesson H."/>
        </authorList>
    </citation>
    <scope>NUCLEOTIDE SEQUENCE</scope>
    <source>
        <strain evidence="10">03SP1</strain>
    </source>
</reference>
<name>A0A9P7S0I4_9AGAR</name>
<evidence type="ECO:0000256" key="3">
    <source>
        <dbReference type="ARBA" id="ARBA00022801"/>
    </source>
</evidence>